<reference evidence="3 4" key="1">
    <citation type="journal article" date="2018" name="Nat. Ecol. Evol.">
        <title>Shark genomes provide insights into elasmobranch evolution and the origin of vertebrates.</title>
        <authorList>
            <person name="Hara Y"/>
            <person name="Yamaguchi K"/>
            <person name="Onimaru K"/>
            <person name="Kadota M"/>
            <person name="Koyanagi M"/>
            <person name="Keeley SD"/>
            <person name="Tatsumi K"/>
            <person name="Tanaka K"/>
            <person name="Motone F"/>
            <person name="Kageyama Y"/>
            <person name="Nozu R"/>
            <person name="Adachi N"/>
            <person name="Nishimura O"/>
            <person name="Nakagawa R"/>
            <person name="Tanegashima C"/>
            <person name="Kiyatake I"/>
            <person name="Matsumoto R"/>
            <person name="Murakumo K"/>
            <person name="Nishida K"/>
            <person name="Terakita A"/>
            <person name="Kuratani S"/>
            <person name="Sato K"/>
            <person name="Hyodo S Kuraku.S."/>
        </authorList>
    </citation>
    <scope>NUCLEOTIDE SEQUENCE [LARGE SCALE GENOMIC DNA]</scope>
</reference>
<gene>
    <name evidence="3" type="ORF">chiPu_0009961</name>
</gene>
<feature type="compositionally biased region" description="Basic and acidic residues" evidence="1">
    <location>
        <begin position="279"/>
        <end position="299"/>
    </location>
</feature>
<feature type="compositionally biased region" description="Low complexity" evidence="1">
    <location>
        <begin position="352"/>
        <end position="361"/>
    </location>
</feature>
<evidence type="ECO:0008006" key="5">
    <source>
        <dbReference type="Google" id="ProtNLM"/>
    </source>
</evidence>
<dbReference type="PANTHER" id="PTHR23193">
    <property type="entry name" value="NUCLEAR PORE COMPLEX PROTEIN NUP"/>
    <property type="match status" value="1"/>
</dbReference>
<keyword evidence="2" id="KW-1133">Transmembrane helix</keyword>
<dbReference type="PANTHER" id="PTHR23193:SF5">
    <property type="entry name" value="NUCLEAR ENVELOPE PORE MEMBRANE PROTEIN POM 121C-RELATED"/>
    <property type="match status" value="1"/>
</dbReference>
<evidence type="ECO:0000256" key="2">
    <source>
        <dbReference type="SAM" id="Phobius"/>
    </source>
</evidence>
<dbReference type="GO" id="GO:0005643">
    <property type="term" value="C:nuclear pore"/>
    <property type="evidence" value="ECO:0007669"/>
    <property type="project" value="TreeGrafter"/>
</dbReference>
<feature type="compositionally biased region" description="Low complexity" evidence="1">
    <location>
        <begin position="396"/>
        <end position="408"/>
    </location>
</feature>
<sequence>MSPAHKRSVITWAAGLGFALLFSFYILGWYLLGLLAVVSAWVYYSSLEGVGPRPGLRDLLDRTVAFLLGTRWAEVLHNRLNGGGGHWKGRGRSVRSRPQAGPWNPGRAPGNSCKWELVNCEQRNPLAEAYADERSPADLMMGSYLSNENSAQATFGNREIRNRYSRPNPMQTPTRRLSFGEHQAMMNKFTVTPRRRYPIHQPQYSVPGTLPTVRWDGYQKKNVLSSRNSPMVQSPVTVKIARPDANMMRSSLLDYMMSPAVSPLTDPCSKATVLSALKESRKRAVEDDAERTLISERENKRRRHDSSGSGHSAFEPLLANGAPASLIPKPGTLKRSTNSQCSDDPISKRSRTSSISSLSSTCMGGKHSSPRNPIFSSYSSTRGHVQGAKNYVCARNASPLSSPASSRSQTPERPGKKKREEVVQRSDTSTPVKVDRTEKDQTVEEESVCLLSKSSPSTVDCSPSEGDGKRKRKIPLLSKRKGDQLTLHPPLELGYTITADDVDSEKKAGLDRIKKALQEKEEPAKSPTPVTTTTVPSLSVTFTAPTGEISAEPTASSTPISAVVSSPLLVSLKKMQNCSNAVSNSDSVDGVTSSNMVKALESSAIAFKNDVLSLPTTLTTSMTMTTDIAGFKPIDVLNFSCSSITQPLITPINKPATKAITTTTNSCQVSALVSPQENKVSKEPEMSTVACTGSSASPSTSFSLPSTVTVKPAVTSVTAPSSASTAGFKPVFGLPVAQQTNNVSTASSLTIPITTPVTLASTTSSCATSNISFKPVFGNSSTPATSTTTSTPFTFGQATQAAINNETAVTTTCPKSISTLFPFTASNSLAGSNVDSDTKGSKATFSFGLSVAVTSKPNTTTTAINNVSSPQLFQFGSNPSATTAAPSDVFQFGKGSADTSATSASPLASVFGQTTVVTSQVSTSIAPTSNLFGGFGPSVSTPATTSSGQLALAFGNSAKTSLFGNTTSVPPFGSPTAQLNFGGTGSQSTFGTNVAATQKVPSKTPAFGNAVTPFSFGASAVKSAFPSTTSQSTFGTPSQSVFGSATAQTGFGSVSTQPFGSTSAAFSFGTTTTSTAAPMFNATKSLSGGTTGSIFGSSQMVGFGSSNQAAVTTSGFTLAASNPNIAAAGFFGSGQSGFCSSNPSVPFATSTSSASSQNMFGSALTNQAQQNQSTPQFNFGATNTVENKPVFGGTAASGFGQSTQSGNFSFGTTGAPATTFGSPGAGAAAPSAFAGTPTFSIGAGSRPTGTRQRLQARRQHVRKR</sequence>
<feature type="compositionally biased region" description="Basic and acidic residues" evidence="1">
    <location>
        <begin position="433"/>
        <end position="442"/>
    </location>
</feature>
<evidence type="ECO:0000313" key="3">
    <source>
        <dbReference type="EMBL" id="GCC31503.1"/>
    </source>
</evidence>
<keyword evidence="4" id="KW-1185">Reference proteome</keyword>
<dbReference type="InterPro" id="IPR026054">
    <property type="entry name" value="Nucleoporin"/>
</dbReference>
<dbReference type="GO" id="GO:0006405">
    <property type="term" value="P:RNA export from nucleus"/>
    <property type="evidence" value="ECO:0007669"/>
    <property type="project" value="TreeGrafter"/>
</dbReference>
<feature type="region of interest" description="Disordered" evidence="1">
    <location>
        <begin position="396"/>
        <end position="481"/>
    </location>
</feature>
<feature type="compositionally biased region" description="Polar residues" evidence="1">
    <location>
        <begin position="370"/>
        <end position="381"/>
    </location>
</feature>
<dbReference type="GO" id="GO:0006606">
    <property type="term" value="P:protein import into nucleus"/>
    <property type="evidence" value="ECO:0007669"/>
    <property type="project" value="TreeGrafter"/>
</dbReference>
<feature type="region of interest" description="Disordered" evidence="1">
    <location>
        <begin position="279"/>
        <end position="381"/>
    </location>
</feature>
<dbReference type="Pfam" id="PF15229">
    <property type="entry name" value="POM121"/>
    <property type="match status" value="1"/>
</dbReference>
<feature type="region of interest" description="Disordered" evidence="1">
    <location>
        <begin position="1220"/>
        <end position="1264"/>
    </location>
</feature>
<comment type="caution">
    <text evidence="3">The sequence shown here is derived from an EMBL/GenBank/DDBJ whole genome shotgun (WGS) entry which is preliminary data.</text>
</comment>
<evidence type="ECO:0000256" key="1">
    <source>
        <dbReference type="SAM" id="MobiDB-lite"/>
    </source>
</evidence>
<keyword evidence="2" id="KW-0812">Transmembrane</keyword>
<name>A0A401SMA2_CHIPU</name>
<feature type="transmembrane region" description="Helical" evidence="2">
    <location>
        <begin position="12"/>
        <end position="44"/>
    </location>
</feature>
<dbReference type="Proteomes" id="UP000287033">
    <property type="component" value="Unassembled WGS sequence"/>
</dbReference>
<accession>A0A401SMA2</accession>
<feature type="region of interest" description="Disordered" evidence="1">
    <location>
        <begin position="86"/>
        <end position="106"/>
    </location>
</feature>
<feature type="compositionally biased region" description="Low complexity" evidence="1">
    <location>
        <begin position="1220"/>
        <end position="1239"/>
    </location>
</feature>
<dbReference type="GO" id="GO:0008139">
    <property type="term" value="F:nuclear localization sequence binding"/>
    <property type="evidence" value="ECO:0007669"/>
    <property type="project" value="TreeGrafter"/>
</dbReference>
<dbReference type="EMBL" id="BEZZ01000369">
    <property type="protein sequence ID" value="GCC31503.1"/>
    <property type="molecule type" value="Genomic_DNA"/>
</dbReference>
<evidence type="ECO:0000313" key="4">
    <source>
        <dbReference type="Proteomes" id="UP000287033"/>
    </source>
</evidence>
<dbReference type="AlphaFoldDB" id="A0A401SMA2"/>
<feature type="compositionally biased region" description="Polar residues" evidence="1">
    <location>
        <begin position="452"/>
        <end position="461"/>
    </location>
</feature>
<feature type="compositionally biased region" description="Basic residues" evidence="1">
    <location>
        <begin position="1254"/>
        <end position="1264"/>
    </location>
</feature>
<organism evidence="3 4">
    <name type="scientific">Chiloscyllium punctatum</name>
    <name type="common">Brownbanded bambooshark</name>
    <name type="synonym">Hemiscyllium punctatum</name>
    <dbReference type="NCBI Taxonomy" id="137246"/>
    <lineage>
        <taxon>Eukaryota</taxon>
        <taxon>Metazoa</taxon>
        <taxon>Chordata</taxon>
        <taxon>Craniata</taxon>
        <taxon>Vertebrata</taxon>
        <taxon>Chondrichthyes</taxon>
        <taxon>Elasmobranchii</taxon>
        <taxon>Galeomorphii</taxon>
        <taxon>Galeoidea</taxon>
        <taxon>Orectolobiformes</taxon>
        <taxon>Hemiscylliidae</taxon>
        <taxon>Chiloscyllium</taxon>
    </lineage>
</organism>
<dbReference type="STRING" id="137246.A0A401SMA2"/>
<dbReference type="GO" id="GO:0017056">
    <property type="term" value="F:structural constituent of nuclear pore"/>
    <property type="evidence" value="ECO:0007669"/>
    <property type="project" value="TreeGrafter"/>
</dbReference>
<dbReference type="OrthoDB" id="6510268at2759"/>
<dbReference type="OMA" id="VCCIVCY"/>
<proteinExistence type="predicted"/>
<protein>
    <recommendedName>
        <fullName evidence="5">POM121 transmembrane nucleoporin</fullName>
    </recommendedName>
</protein>
<keyword evidence="2" id="KW-0472">Membrane</keyword>